<dbReference type="Proteomes" id="UP001054945">
    <property type="component" value="Unassembled WGS sequence"/>
</dbReference>
<organism evidence="2 3">
    <name type="scientific">Caerostris extrusa</name>
    <name type="common">Bark spider</name>
    <name type="synonym">Caerostris bankana</name>
    <dbReference type="NCBI Taxonomy" id="172846"/>
    <lineage>
        <taxon>Eukaryota</taxon>
        <taxon>Metazoa</taxon>
        <taxon>Ecdysozoa</taxon>
        <taxon>Arthropoda</taxon>
        <taxon>Chelicerata</taxon>
        <taxon>Arachnida</taxon>
        <taxon>Araneae</taxon>
        <taxon>Araneomorphae</taxon>
        <taxon>Entelegynae</taxon>
        <taxon>Araneoidea</taxon>
        <taxon>Araneidae</taxon>
        <taxon>Caerostris</taxon>
    </lineage>
</organism>
<evidence type="ECO:0000313" key="3">
    <source>
        <dbReference type="Proteomes" id="UP001054945"/>
    </source>
</evidence>
<dbReference type="AlphaFoldDB" id="A0AAV4WVR7"/>
<protein>
    <submittedName>
        <fullName evidence="2">Uncharacterized protein</fullName>
    </submittedName>
</protein>
<keyword evidence="1" id="KW-1133">Transmembrane helix</keyword>
<keyword evidence="1" id="KW-0472">Membrane</keyword>
<dbReference type="EMBL" id="BPLR01016794">
    <property type="protein sequence ID" value="GIY86428.1"/>
    <property type="molecule type" value="Genomic_DNA"/>
</dbReference>
<keyword evidence="1" id="KW-0812">Transmembrane</keyword>
<reference evidence="2 3" key="1">
    <citation type="submission" date="2021-06" db="EMBL/GenBank/DDBJ databases">
        <title>Caerostris extrusa draft genome.</title>
        <authorList>
            <person name="Kono N."/>
            <person name="Arakawa K."/>
        </authorList>
    </citation>
    <scope>NUCLEOTIDE SEQUENCE [LARGE SCALE GENOMIC DNA]</scope>
</reference>
<proteinExistence type="predicted"/>
<sequence>MQNDKFCDISRVMSSYHKTSTPEFEIKRHFVVQKNKALVWLSLIIIAPLSTQRSQSPTEWLTVDELLDCMAYLVVPGGGRSADKLIKVSQILSQINLGRRILIPLRDCVYNSVYVVSTIIFFCSVVAQKKLPDSFFIN</sequence>
<name>A0AAV4WVR7_CAEEX</name>
<feature type="transmembrane region" description="Helical" evidence="1">
    <location>
        <begin position="108"/>
        <end position="127"/>
    </location>
</feature>
<gene>
    <name evidence="2" type="ORF">CEXT_153481</name>
</gene>
<keyword evidence="3" id="KW-1185">Reference proteome</keyword>
<accession>A0AAV4WVR7</accession>
<comment type="caution">
    <text evidence="2">The sequence shown here is derived from an EMBL/GenBank/DDBJ whole genome shotgun (WGS) entry which is preliminary data.</text>
</comment>
<evidence type="ECO:0000313" key="2">
    <source>
        <dbReference type="EMBL" id="GIY86428.1"/>
    </source>
</evidence>
<evidence type="ECO:0000256" key="1">
    <source>
        <dbReference type="SAM" id="Phobius"/>
    </source>
</evidence>